<name>A0AAV3Z7R3_9GAST</name>
<evidence type="ECO:0000256" key="1">
    <source>
        <dbReference type="SAM" id="MobiDB-lite"/>
    </source>
</evidence>
<evidence type="ECO:0000313" key="3">
    <source>
        <dbReference type="Proteomes" id="UP000735302"/>
    </source>
</evidence>
<protein>
    <submittedName>
        <fullName evidence="2">Uncharacterized protein</fullName>
    </submittedName>
</protein>
<dbReference type="Proteomes" id="UP000735302">
    <property type="component" value="Unassembled WGS sequence"/>
</dbReference>
<accession>A0AAV3Z7R3</accession>
<feature type="region of interest" description="Disordered" evidence="1">
    <location>
        <begin position="1"/>
        <end position="48"/>
    </location>
</feature>
<gene>
    <name evidence="2" type="ORF">PoB_001716100</name>
</gene>
<feature type="compositionally biased region" description="Acidic residues" evidence="1">
    <location>
        <begin position="26"/>
        <end position="47"/>
    </location>
</feature>
<dbReference type="AlphaFoldDB" id="A0AAV3Z7R3"/>
<dbReference type="EMBL" id="BLXT01002056">
    <property type="protein sequence ID" value="GFN90655.1"/>
    <property type="molecule type" value="Genomic_DNA"/>
</dbReference>
<organism evidence="2 3">
    <name type="scientific">Plakobranchus ocellatus</name>
    <dbReference type="NCBI Taxonomy" id="259542"/>
    <lineage>
        <taxon>Eukaryota</taxon>
        <taxon>Metazoa</taxon>
        <taxon>Spiralia</taxon>
        <taxon>Lophotrochozoa</taxon>
        <taxon>Mollusca</taxon>
        <taxon>Gastropoda</taxon>
        <taxon>Heterobranchia</taxon>
        <taxon>Euthyneura</taxon>
        <taxon>Panpulmonata</taxon>
        <taxon>Sacoglossa</taxon>
        <taxon>Placobranchoidea</taxon>
        <taxon>Plakobranchidae</taxon>
        <taxon>Plakobranchus</taxon>
    </lineage>
</organism>
<sequence length="67" mass="7389">MKAVLSSKGRDASSELNVYRQRTAYNDDDDDDDDVDDDDDDDDDDDGIWSCFTASSGSDFLKALATL</sequence>
<proteinExistence type="predicted"/>
<keyword evidence="3" id="KW-1185">Reference proteome</keyword>
<evidence type="ECO:0000313" key="2">
    <source>
        <dbReference type="EMBL" id="GFN90655.1"/>
    </source>
</evidence>
<reference evidence="2 3" key="1">
    <citation type="journal article" date="2021" name="Elife">
        <title>Chloroplast acquisition without the gene transfer in kleptoplastic sea slugs, Plakobranchus ocellatus.</title>
        <authorList>
            <person name="Maeda T."/>
            <person name="Takahashi S."/>
            <person name="Yoshida T."/>
            <person name="Shimamura S."/>
            <person name="Takaki Y."/>
            <person name="Nagai Y."/>
            <person name="Toyoda A."/>
            <person name="Suzuki Y."/>
            <person name="Arimoto A."/>
            <person name="Ishii H."/>
            <person name="Satoh N."/>
            <person name="Nishiyama T."/>
            <person name="Hasebe M."/>
            <person name="Maruyama T."/>
            <person name="Minagawa J."/>
            <person name="Obokata J."/>
            <person name="Shigenobu S."/>
        </authorList>
    </citation>
    <scope>NUCLEOTIDE SEQUENCE [LARGE SCALE GENOMIC DNA]</scope>
</reference>
<comment type="caution">
    <text evidence="2">The sequence shown here is derived from an EMBL/GenBank/DDBJ whole genome shotgun (WGS) entry which is preliminary data.</text>
</comment>